<dbReference type="InterPro" id="IPR022572">
    <property type="entry name" value="DNA_rep/recomb_RecO_N"/>
</dbReference>
<name>A0A3B6VJZ6_BRAPL</name>
<dbReference type="EMBL" id="CP002873">
    <property type="protein sequence ID" value="AGA66108.1"/>
    <property type="molecule type" value="Genomic_DNA"/>
</dbReference>
<dbReference type="InterPro" id="IPR012340">
    <property type="entry name" value="NA-bd_OB-fold"/>
</dbReference>
<proteinExistence type="inferred from homology"/>
<dbReference type="Gene3D" id="1.20.1440.120">
    <property type="entry name" value="Recombination protein O, C-terminal domain"/>
    <property type="match status" value="1"/>
</dbReference>
<evidence type="ECO:0000313" key="10">
    <source>
        <dbReference type="Proteomes" id="UP000010793"/>
    </source>
</evidence>
<dbReference type="InterPro" id="IPR037278">
    <property type="entry name" value="ARFGAP/RecO"/>
</dbReference>
<evidence type="ECO:0000256" key="6">
    <source>
        <dbReference type="ARBA" id="ARBA00033409"/>
    </source>
</evidence>
<evidence type="ECO:0000256" key="3">
    <source>
        <dbReference type="ARBA" id="ARBA00022763"/>
    </source>
</evidence>
<dbReference type="Pfam" id="PF11967">
    <property type="entry name" value="RecO_N"/>
    <property type="match status" value="1"/>
</dbReference>
<sequence>MICPLIFKKEFNLIKNYEAFILSYNNYKNSSIIASFLTKKNIISSICYQAKKNSKAFGSDLESISKLNINIYEKKSDSLSILKESNIIKNYNILEKSIYSSLAVFYIRELLLYFAKDFDERYFILMDKTLYSLEENEKQNQDNLKYYINILLRAFEIKLLYIAGLSPLLDNCVLCERENANYYSINEGGLICSNCKINIKDATELDYNDIVFMKIIKHSSMLDIVKNNDIIKFYNNSISTIRDILQKSIYNHIHRELKSLKVLEEILFTDNNL</sequence>
<keyword evidence="5 7" id="KW-0234">DNA repair</keyword>
<dbReference type="NCBIfam" id="TIGR00613">
    <property type="entry name" value="reco"/>
    <property type="match status" value="1"/>
</dbReference>
<evidence type="ECO:0000256" key="7">
    <source>
        <dbReference type="HAMAP-Rule" id="MF_00201"/>
    </source>
</evidence>
<keyword evidence="3 7" id="KW-0227">DNA damage</keyword>
<keyword evidence="4 7" id="KW-0233">DNA recombination</keyword>
<dbReference type="Gene3D" id="2.40.50.140">
    <property type="entry name" value="Nucleic acid-binding proteins"/>
    <property type="match status" value="1"/>
</dbReference>
<comment type="similarity">
    <text evidence="1 7">Belongs to the RecO family.</text>
</comment>
<evidence type="ECO:0000256" key="1">
    <source>
        <dbReference type="ARBA" id="ARBA00007452"/>
    </source>
</evidence>
<organism evidence="9 10">
    <name type="scientific">Brachyspira pilosicoli P43/6/78</name>
    <dbReference type="NCBI Taxonomy" id="1042417"/>
    <lineage>
        <taxon>Bacteria</taxon>
        <taxon>Pseudomonadati</taxon>
        <taxon>Spirochaetota</taxon>
        <taxon>Spirochaetia</taxon>
        <taxon>Brachyspirales</taxon>
        <taxon>Brachyspiraceae</taxon>
        <taxon>Brachyspira</taxon>
    </lineage>
</organism>
<gene>
    <name evidence="7" type="primary">recO</name>
    <name evidence="9" type="ORF">BPP43_04090</name>
</gene>
<keyword evidence="10" id="KW-1185">Reference proteome</keyword>
<accession>A0A3B6VJZ6</accession>
<dbReference type="Proteomes" id="UP000010793">
    <property type="component" value="Chromosome"/>
</dbReference>
<evidence type="ECO:0000259" key="8">
    <source>
        <dbReference type="Pfam" id="PF11967"/>
    </source>
</evidence>
<comment type="function">
    <text evidence="7">Involved in DNA repair and RecF pathway recombination.</text>
</comment>
<dbReference type="AlphaFoldDB" id="A0A3B6VJZ6"/>
<dbReference type="Pfam" id="PF02565">
    <property type="entry name" value="RecO_C"/>
    <property type="match status" value="1"/>
</dbReference>
<dbReference type="GO" id="GO:0043590">
    <property type="term" value="C:bacterial nucleoid"/>
    <property type="evidence" value="ECO:0007669"/>
    <property type="project" value="TreeGrafter"/>
</dbReference>
<protein>
    <recommendedName>
        <fullName evidence="2 7">DNA repair protein RecO</fullName>
    </recommendedName>
    <alternativeName>
        <fullName evidence="6 7">Recombination protein O</fullName>
    </alternativeName>
</protein>
<dbReference type="GO" id="GO:0006310">
    <property type="term" value="P:DNA recombination"/>
    <property type="evidence" value="ECO:0007669"/>
    <property type="project" value="UniProtKB-UniRule"/>
</dbReference>
<dbReference type="InterPro" id="IPR042242">
    <property type="entry name" value="RecO_C"/>
</dbReference>
<dbReference type="SUPFAM" id="SSF57863">
    <property type="entry name" value="ArfGap/RecO-like zinc finger"/>
    <property type="match status" value="1"/>
</dbReference>
<evidence type="ECO:0000256" key="2">
    <source>
        <dbReference type="ARBA" id="ARBA00021310"/>
    </source>
</evidence>
<dbReference type="PANTHER" id="PTHR33991">
    <property type="entry name" value="DNA REPAIR PROTEIN RECO"/>
    <property type="match status" value="1"/>
</dbReference>
<dbReference type="KEGG" id="bpip:BPP43_04090"/>
<evidence type="ECO:0000313" key="9">
    <source>
        <dbReference type="EMBL" id="AGA66108.1"/>
    </source>
</evidence>
<dbReference type="GO" id="GO:0006302">
    <property type="term" value="P:double-strand break repair"/>
    <property type="evidence" value="ECO:0007669"/>
    <property type="project" value="TreeGrafter"/>
</dbReference>
<evidence type="ECO:0000256" key="5">
    <source>
        <dbReference type="ARBA" id="ARBA00023204"/>
    </source>
</evidence>
<dbReference type="InterPro" id="IPR003717">
    <property type="entry name" value="RecO"/>
</dbReference>
<dbReference type="PANTHER" id="PTHR33991:SF1">
    <property type="entry name" value="DNA REPAIR PROTEIN RECO"/>
    <property type="match status" value="1"/>
</dbReference>
<reference evidence="9 10" key="1">
    <citation type="journal article" date="2013" name="Genome Announc.">
        <title>Complete Genome Sequence of the Porcine Strain Brachyspira pilosicoli P43/6/78(T.).</title>
        <authorList>
            <person name="Lin C."/>
            <person name="den Bakker H.C."/>
            <person name="Suzuki H."/>
            <person name="Lefebure T."/>
            <person name="Ponnala L."/>
            <person name="Sun Q."/>
            <person name="Stanhope M.J."/>
            <person name="Wiedmann M."/>
            <person name="Duhamel G.E."/>
        </authorList>
    </citation>
    <scope>NUCLEOTIDE SEQUENCE [LARGE SCALE GENOMIC DNA]</scope>
    <source>
        <strain evidence="9 10">P43/6/78</strain>
    </source>
</reference>
<dbReference type="HAMAP" id="MF_00201">
    <property type="entry name" value="RecO"/>
    <property type="match status" value="1"/>
</dbReference>
<feature type="domain" description="DNA replication/recombination mediator RecO N-terminal" evidence="8">
    <location>
        <begin position="16"/>
        <end position="91"/>
    </location>
</feature>
<evidence type="ECO:0000256" key="4">
    <source>
        <dbReference type="ARBA" id="ARBA00023172"/>
    </source>
</evidence>